<accession>A0ABT8D4U0</accession>
<dbReference type="EMBL" id="JAUFRC010000001">
    <property type="protein sequence ID" value="MDN3711386.1"/>
    <property type="molecule type" value="Genomic_DNA"/>
</dbReference>
<keyword evidence="5" id="KW-1185">Reference proteome</keyword>
<evidence type="ECO:0000256" key="2">
    <source>
        <dbReference type="SAM" id="Phobius"/>
    </source>
</evidence>
<keyword evidence="2" id="KW-0472">Membrane</keyword>
<reference evidence="5" key="1">
    <citation type="journal article" date="2019" name="Int. J. Syst. Evol. Microbiol.">
        <title>The Global Catalogue of Microorganisms (GCM) 10K type strain sequencing project: providing services to taxonomists for standard genome sequencing and annotation.</title>
        <authorList>
            <consortium name="The Broad Institute Genomics Platform"/>
            <consortium name="The Broad Institute Genome Sequencing Center for Infectious Disease"/>
            <person name="Wu L."/>
            <person name="Ma J."/>
        </authorList>
    </citation>
    <scope>NUCLEOTIDE SEQUENCE [LARGE SCALE GENOMIC DNA]</scope>
    <source>
        <strain evidence="5">CECT 8482</strain>
    </source>
</reference>
<organism evidence="4 5">
    <name type="scientific">Paracoccus cavernae</name>
    <dbReference type="NCBI Taxonomy" id="1571207"/>
    <lineage>
        <taxon>Bacteria</taxon>
        <taxon>Pseudomonadati</taxon>
        <taxon>Pseudomonadota</taxon>
        <taxon>Alphaproteobacteria</taxon>
        <taxon>Rhodobacterales</taxon>
        <taxon>Paracoccaceae</taxon>
        <taxon>Paracoccus</taxon>
    </lineage>
</organism>
<dbReference type="Pfam" id="PF02705">
    <property type="entry name" value="K_trans"/>
    <property type="match status" value="1"/>
</dbReference>
<feature type="transmembrane region" description="Helical" evidence="2">
    <location>
        <begin position="70"/>
        <end position="94"/>
    </location>
</feature>
<feature type="compositionally biased region" description="Polar residues" evidence="1">
    <location>
        <begin position="23"/>
        <end position="35"/>
    </location>
</feature>
<evidence type="ECO:0000313" key="5">
    <source>
        <dbReference type="Proteomes" id="UP001243846"/>
    </source>
</evidence>
<comment type="caution">
    <text evidence="4">The sequence shown here is derived from an EMBL/GenBank/DDBJ whole genome shotgun (WGS) entry which is preliminary data.</text>
</comment>
<proteinExistence type="predicted"/>
<feature type="region of interest" description="Disordered" evidence="1">
    <location>
        <begin position="1"/>
        <end position="67"/>
    </location>
</feature>
<feature type="compositionally biased region" description="Basic and acidic residues" evidence="1">
    <location>
        <begin position="1"/>
        <end position="18"/>
    </location>
</feature>
<sequence>MAESDHHDGDDTSPEPRGKTKPAGTSPSPTNQGTGADSAAKEDDNSGQSFAPMPDSNADPAPPAHTEQKLSAGLVLACLGVVYGDIGTSPLYALRDPLSMPMKRACPRMP</sequence>
<keyword evidence="2" id="KW-0812">Transmembrane</keyword>
<gene>
    <name evidence="4" type="ORF">QWZ10_05340</name>
</gene>
<evidence type="ECO:0000259" key="3">
    <source>
        <dbReference type="Pfam" id="PF02705"/>
    </source>
</evidence>
<evidence type="ECO:0000256" key="1">
    <source>
        <dbReference type="SAM" id="MobiDB-lite"/>
    </source>
</evidence>
<evidence type="ECO:0000313" key="4">
    <source>
        <dbReference type="EMBL" id="MDN3711386.1"/>
    </source>
</evidence>
<dbReference type="InterPro" id="IPR053951">
    <property type="entry name" value="K_trans_N"/>
</dbReference>
<name>A0ABT8D4U0_9RHOB</name>
<protein>
    <submittedName>
        <fullName evidence="4">KUP/HAK/KT family potassium transporter</fullName>
    </submittedName>
</protein>
<feature type="domain" description="K+ potassium transporter integral membrane" evidence="3">
    <location>
        <begin position="75"/>
        <end position="98"/>
    </location>
</feature>
<dbReference type="Proteomes" id="UP001243846">
    <property type="component" value="Unassembled WGS sequence"/>
</dbReference>
<keyword evidence="2" id="KW-1133">Transmembrane helix</keyword>